<reference evidence="1 2" key="1">
    <citation type="submission" date="2021-05" db="EMBL/GenBank/DDBJ databases">
        <title>Direct Submission.</title>
        <authorList>
            <person name="Li K."/>
            <person name="Gao J."/>
        </authorList>
    </citation>
    <scope>NUCLEOTIDE SEQUENCE [LARGE SCALE GENOMIC DNA]</scope>
    <source>
        <strain evidence="1 2">Mg02</strain>
    </source>
</reference>
<evidence type="ECO:0000313" key="1">
    <source>
        <dbReference type="EMBL" id="QUX24285.1"/>
    </source>
</evidence>
<keyword evidence="2" id="KW-1185">Reference proteome</keyword>
<accession>A0ABX8BPW9</accession>
<sequence length="105" mass="11845">MARTAHHARIHREGRPLVGLRYARGRPPERVVRRVRVHELARVLVRDGSLGAEAAVAERRERCRARRAVGLTRRAVTADGHLVPDAAEEVVWPSGRHRRGALWSV</sequence>
<name>A0ABX8BPW9_9ACTN</name>
<dbReference type="EMBL" id="CP074133">
    <property type="protein sequence ID" value="QUX24285.1"/>
    <property type="molecule type" value="Genomic_DNA"/>
</dbReference>
<protein>
    <submittedName>
        <fullName evidence="1">Uncharacterized protein</fullName>
    </submittedName>
</protein>
<dbReference type="Proteomes" id="UP000676079">
    <property type="component" value="Chromosome"/>
</dbReference>
<gene>
    <name evidence="1" type="ORF">KGD84_08355</name>
</gene>
<dbReference type="RefSeq" id="WP_220559690.1">
    <property type="nucleotide sequence ID" value="NZ_CP074133.1"/>
</dbReference>
<organism evidence="1 2">
    <name type="scientific">Nocardiopsis changdeensis</name>
    <dbReference type="NCBI Taxonomy" id="2831969"/>
    <lineage>
        <taxon>Bacteria</taxon>
        <taxon>Bacillati</taxon>
        <taxon>Actinomycetota</taxon>
        <taxon>Actinomycetes</taxon>
        <taxon>Streptosporangiales</taxon>
        <taxon>Nocardiopsidaceae</taxon>
        <taxon>Nocardiopsis</taxon>
    </lineage>
</organism>
<evidence type="ECO:0000313" key="2">
    <source>
        <dbReference type="Proteomes" id="UP000676079"/>
    </source>
</evidence>
<proteinExistence type="predicted"/>